<evidence type="ECO:0000256" key="2">
    <source>
        <dbReference type="ARBA" id="ARBA00022448"/>
    </source>
</evidence>
<proteinExistence type="predicted"/>
<evidence type="ECO:0000256" key="4">
    <source>
        <dbReference type="ARBA" id="ARBA00022737"/>
    </source>
</evidence>
<feature type="transmembrane region" description="Helical" evidence="10">
    <location>
        <begin position="432"/>
        <end position="453"/>
    </location>
</feature>
<keyword evidence="8 10" id="KW-0472">Membrane</keyword>
<gene>
    <name evidence="13" type="ORF">BN869_000000115_1</name>
</gene>
<dbReference type="SMART" id="SM00382">
    <property type="entry name" value="AAA"/>
    <property type="match status" value="2"/>
</dbReference>
<dbReference type="FunFam" id="1.20.1560.10:FF:000013">
    <property type="entry name" value="ABC transporter C family member 2"/>
    <property type="match status" value="1"/>
</dbReference>
<dbReference type="Pfam" id="PF00664">
    <property type="entry name" value="ABC_membrane"/>
    <property type="match status" value="2"/>
</dbReference>
<dbReference type="Gene3D" id="3.40.50.300">
    <property type="entry name" value="P-loop containing nucleotide triphosphate hydrolases"/>
    <property type="match status" value="2"/>
</dbReference>
<feature type="region of interest" description="Disordered" evidence="9">
    <location>
        <begin position="381"/>
        <end position="411"/>
    </location>
</feature>
<dbReference type="InterPro" id="IPR003593">
    <property type="entry name" value="AAA+_ATPase"/>
</dbReference>
<dbReference type="InterPro" id="IPR036640">
    <property type="entry name" value="ABC1_TM_sf"/>
</dbReference>
<keyword evidence="5" id="KW-0547">Nucleotide-binding</keyword>
<name>A0A0B7JMS7_BIOOC</name>
<feature type="domain" description="ABC transmembrane type-1" evidence="12">
    <location>
        <begin position="293"/>
        <end position="599"/>
    </location>
</feature>
<dbReference type="GO" id="GO:0016887">
    <property type="term" value="F:ATP hydrolysis activity"/>
    <property type="evidence" value="ECO:0007669"/>
    <property type="project" value="InterPro"/>
</dbReference>
<keyword evidence="6" id="KW-0067">ATP-binding</keyword>
<comment type="subcellular location">
    <subcellularLocation>
        <location evidence="1">Membrane</location>
        <topology evidence="1">Multi-pass membrane protein</topology>
    </subcellularLocation>
</comment>
<dbReference type="FunFam" id="3.40.50.300:FF:000838">
    <property type="entry name" value="ABC multidrug transporter (Eurofung)"/>
    <property type="match status" value="1"/>
</dbReference>
<evidence type="ECO:0000256" key="10">
    <source>
        <dbReference type="SAM" id="Phobius"/>
    </source>
</evidence>
<dbReference type="CDD" id="cd03250">
    <property type="entry name" value="ABCC_MRP_domain1"/>
    <property type="match status" value="1"/>
</dbReference>
<reference evidence="13" key="1">
    <citation type="submission" date="2015-01" db="EMBL/GenBank/DDBJ databases">
        <authorList>
            <person name="Durling Mikael"/>
        </authorList>
    </citation>
    <scope>NUCLEOTIDE SEQUENCE</scope>
</reference>
<keyword evidence="3 10" id="KW-0812">Transmembrane</keyword>
<evidence type="ECO:0000256" key="9">
    <source>
        <dbReference type="SAM" id="MobiDB-lite"/>
    </source>
</evidence>
<feature type="transmembrane region" description="Helical" evidence="10">
    <location>
        <begin position="953"/>
        <end position="978"/>
    </location>
</feature>
<feature type="transmembrane region" description="Helical" evidence="10">
    <location>
        <begin position="177"/>
        <end position="197"/>
    </location>
</feature>
<evidence type="ECO:0000259" key="11">
    <source>
        <dbReference type="PROSITE" id="PS50893"/>
    </source>
</evidence>
<dbReference type="CDD" id="cd18604">
    <property type="entry name" value="ABC_6TM_VMR1_D2_like"/>
    <property type="match status" value="1"/>
</dbReference>
<keyword evidence="4" id="KW-0677">Repeat</keyword>
<dbReference type="PANTHER" id="PTHR24223:SF356">
    <property type="entry name" value="ATP-BINDING CASSETTE TRANSPORTER ABC4"/>
    <property type="match status" value="1"/>
</dbReference>
<dbReference type="PROSITE" id="PS00211">
    <property type="entry name" value="ABC_TRANSPORTER_1"/>
    <property type="match status" value="2"/>
</dbReference>
<feature type="transmembrane region" description="Helical" evidence="10">
    <location>
        <begin position="330"/>
        <end position="352"/>
    </location>
</feature>
<feature type="domain" description="ABC transporter" evidence="11">
    <location>
        <begin position="625"/>
        <end position="848"/>
    </location>
</feature>
<evidence type="ECO:0000256" key="1">
    <source>
        <dbReference type="ARBA" id="ARBA00004141"/>
    </source>
</evidence>
<evidence type="ECO:0000256" key="6">
    <source>
        <dbReference type="ARBA" id="ARBA00022840"/>
    </source>
</evidence>
<evidence type="ECO:0000256" key="3">
    <source>
        <dbReference type="ARBA" id="ARBA00022692"/>
    </source>
</evidence>
<feature type="transmembrane region" description="Helical" evidence="10">
    <location>
        <begin position="459"/>
        <end position="480"/>
    </location>
</feature>
<evidence type="ECO:0000256" key="5">
    <source>
        <dbReference type="ARBA" id="ARBA00022741"/>
    </source>
</evidence>
<feature type="domain" description="ABC transporter" evidence="11">
    <location>
        <begin position="1246"/>
        <end position="1496"/>
    </location>
</feature>
<dbReference type="PROSITE" id="PS50893">
    <property type="entry name" value="ABC_TRANSPORTER_2"/>
    <property type="match status" value="2"/>
</dbReference>
<dbReference type="SUPFAM" id="SSF52540">
    <property type="entry name" value="P-loop containing nucleoside triphosphate hydrolases"/>
    <property type="match status" value="2"/>
</dbReference>
<feature type="transmembrane region" description="Helical" evidence="10">
    <location>
        <begin position="910"/>
        <end position="933"/>
    </location>
</feature>
<feature type="transmembrane region" description="Helical" evidence="10">
    <location>
        <begin position="291"/>
        <end position="310"/>
    </location>
</feature>
<sequence length="1513" mass="167758">MGLISPEVWLDSVAGSSDQQVIQMQSSLDPGLSTIPWILQVSQIALSGLPQTIILGVSVTLTVFNILWRHRRGDPSIRPKSRASKIGWPFELASQAARAASVAFCAVSLARGYVHWPSLAALTYGLVLGLLRLIGDIGWRHLALHQVNFVFTAVFFVHLAAYFLPCVEIGSSCSSDSSVIAGTLALGVTTCIAVVTPREWVPPSLERDVSTQPIDEEPSLEEKCSWFNYYCTYEWLTPLVWKGVQRKLDMSSIPRLAWYDEPLYLLRKVQDARSISKKTIWTALRFQRSELCLMALWIGLSYVAENIAPYAMFKLLAFLASPDDAQYQPWVWLSLLFIGPMSRSILFQQYVFNSTRLVVRVKSAMTQELYYRSLESMEMEEDPFDIQRQKRSDTNNNGQAEEEKQKNSTTSAGRLANLMAADVDAIFRARDFIMVSVGIPAGTIISSVGMYRMMGWPSLVGIAVLVFAIPISVVLGRMTYRTQARVRKAQDTRISLVTEYLASIRAIKYFAWEDAITQKVIESRAKEQKQLWNVAVLQAIINQVTQIFPYLSLLVMFGLHVGLEKKPLDASVAFTTVFLVKNIRRNIMQGSYFARNFAGAMVAFGRLDRYFESTVPLEKYPVGPLRIEKGYFRRNRKALFCLEDISLDFVQGGLNTIVGPSGSGKTTLLLAILGETYLEGGRITRPDDVAFSSQTSWLRNDTIKSNVLFGSPLEKPRYDRVIDACCLEDDFIELYDGDLTTVGENGTSLSGGQKARVALARALYSKAPLLLLDDVFAALDAKTAARVWERCFCGDLLKGRTVVLVTQIPWIASQSDLAITMDKGKVKSAEVNIGVVQKPIAAAEVQNIDDEAPENELQTPPELDLQPSDGPMSGAAVKVSEDTSSKDIVNQEMKASGGIGRLTFLQYMSYFGHPLLAGMCFAFLLICNIVTFYSTFWLSVWVEAYNHKAHVDIAYYLGIFALLIFLEVGSYAVVIIVFEWGAWMAARRLHNDFIRAIMRVSLSWFRAIPIGRITNRFSGDMASIDGQISNILRLTLDSVVQLIFRIAAVSSIMPIFVLPALFTCMFGVVVGEMYTRTAVVIKRLTSSAQSPVFSQFSDTLAGLPVIRARAGMSQAFVVELAAKLRVWTASAEANFNCNRWVAVRIDFVTALVALCAGIIAVSKVGTVGAGLVGFSLSNASGLSQTILTIVRAMNDLEVEMQSFHRVSEFVKLEPEGKNDETYAEEGAYADEEEHTIPKAWPSSGDIEFRDVTIRYSPDGPDILKNVNLRFKAGERVAVIGRTGSGKSTLMLSLLRFTHIVSGQILYDGIDITKVPRRRLREGLTIIPQEAVLFNGSVETNLDPTGKVPRDVLSHALDNCKGIASFSDDDSDDPDSRHADASVKLSTEVVARGENFSHGQRQVLSLCRALIRRSKLMLLDEATASMDYETDRGIQRVLRSELAAAGGDSTLVTIAHRLRTIIDYDTVVVMSAGRVVEIGPPKSLYKNKGYFYDMVYNSGEMEELHDVLEGHSEL</sequence>
<feature type="domain" description="ABC transmembrane type-1" evidence="12">
    <location>
        <begin position="921"/>
        <end position="1197"/>
    </location>
</feature>
<dbReference type="InterPro" id="IPR011527">
    <property type="entry name" value="ABC1_TM_dom"/>
</dbReference>
<dbReference type="GO" id="GO:0140359">
    <property type="term" value="F:ABC-type transporter activity"/>
    <property type="evidence" value="ECO:0007669"/>
    <property type="project" value="InterPro"/>
</dbReference>
<feature type="transmembrane region" description="Helical" evidence="10">
    <location>
        <begin position="1042"/>
        <end position="1070"/>
    </location>
</feature>
<evidence type="ECO:0000259" key="12">
    <source>
        <dbReference type="PROSITE" id="PS50929"/>
    </source>
</evidence>
<dbReference type="SUPFAM" id="SSF90123">
    <property type="entry name" value="ABC transporter transmembrane region"/>
    <property type="match status" value="2"/>
</dbReference>
<dbReference type="InterPro" id="IPR050173">
    <property type="entry name" value="ABC_transporter_C-like"/>
</dbReference>
<dbReference type="GO" id="GO:0005524">
    <property type="term" value="F:ATP binding"/>
    <property type="evidence" value="ECO:0007669"/>
    <property type="project" value="UniProtKB-KW"/>
</dbReference>
<evidence type="ECO:0000256" key="8">
    <source>
        <dbReference type="ARBA" id="ARBA00023136"/>
    </source>
</evidence>
<evidence type="ECO:0000256" key="7">
    <source>
        <dbReference type="ARBA" id="ARBA00022989"/>
    </source>
</evidence>
<dbReference type="CDD" id="cd03244">
    <property type="entry name" value="ABCC_MRP_domain2"/>
    <property type="match status" value="1"/>
</dbReference>
<keyword evidence="2" id="KW-0813">Transport</keyword>
<dbReference type="Pfam" id="PF00005">
    <property type="entry name" value="ABC_tran"/>
    <property type="match status" value="2"/>
</dbReference>
<organism evidence="13">
    <name type="scientific">Bionectria ochroleuca</name>
    <name type="common">Gliocladium roseum</name>
    <dbReference type="NCBI Taxonomy" id="29856"/>
    <lineage>
        <taxon>Eukaryota</taxon>
        <taxon>Fungi</taxon>
        <taxon>Dikarya</taxon>
        <taxon>Ascomycota</taxon>
        <taxon>Pezizomycotina</taxon>
        <taxon>Sordariomycetes</taxon>
        <taxon>Hypocreomycetidae</taxon>
        <taxon>Hypocreales</taxon>
        <taxon>Bionectriaceae</taxon>
        <taxon>Clonostachys</taxon>
    </lineage>
</organism>
<accession>A0A0B7JMS7</accession>
<dbReference type="CDD" id="cd18596">
    <property type="entry name" value="ABC_6TM_VMR1_D1_like"/>
    <property type="match status" value="1"/>
</dbReference>
<dbReference type="GO" id="GO:0005737">
    <property type="term" value="C:cytoplasm"/>
    <property type="evidence" value="ECO:0007669"/>
    <property type="project" value="UniProtKB-ARBA"/>
</dbReference>
<dbReference type="InterPro" id="IPR003439">
    <property type="entry name" value="ABC_transporter-like_ATP-bd"/>
</dbReference>
<protein>
    <submittedName>
        <fullName evidence="13">Uncharacterized protein</fullName>
    </submittedName>
</protein>
<evidence type="ECO:0000313" key="13">
    <source>
        <dbReference type="EMBL" id="CEO44060.1"/>
    </source>
</evidence>
<dbReference type="InterPro" id="IPR027417">
    <property type="entry name" value="P-loop_NTPase"/>
</dbReference>
<dbReference type="GO" id="GO:0016020">
    <property type="term" value="C:membrane"/>
    <property type="evidence" value="ECO:0007669"/>
    <property type="project" value="UniProtKB-SubCell"/>
</dbReference>
<dbReference type="Gene3D" id="1.20.1560.10">
    <property type="entry name" value="ABC transporter type 1, transmembrane domain"/>
    <property type="match status" value="2"/>
</dbReference>
<feature type="transmembrane region" description="Helical" evidence="10">
    <location>
        <begin position="147"/>
        <end position="165"/>
    </location>
</feature>
<dbReference type="PANTHER" id="PTHR24223">
    <property type="entry name" value="ATP-BINDING CASSETTE SUB-FAMILY C"/>
    <property type="match status" value="1"/>
</dbReference>
<feature type="transmembrane region" description="Helical" evidence="10">
    <location>
        <begin position="116"/>
        <end position="135"/>
    </location>
</feature>
<keyword evidence="7 10" id="KW-1133">Transmembrane helix</keyword>
<dbReference type="PROSITE" id="PS50929">
    <property type="entry name" value="ABC_TM1F"/>
    <property type="match status" value="2"/>
</dbReference>
<dbReference type="InterPro" id="IPR017871">
    <property type="entry name" value="ABC_transporter-like_CS"/>
</dbReference>
<dbReference type="EMBL" id="CDPU01000001">
    <property type="protein sequence ID" value="CEO44060.1"/>
    <property type="molecule type" value="Genomic_DNA"/>
</dbReference>